<accession>A0ACD1ABP5</accession>
<dbReference type="EMBL" id="CP042469">
    <property type="protein sequence ID" value="QOX63799.1"/>
    <property type="molecule type" value="Genomic_DNA"/>
</dbReference>
<reference evidence="1" key="1">
    <citation type="submission" date="2019-08" db="EMBL/GenBank/DDBJ databases">
        <title>Genome sequence of Clostridiales bacterium MT110.</title>
        <authorList>
            <person name="Cao J."/>
        </authorList>
    </citation>
    <scope>NUCLEOTIDE SEQUENCE</scope>
    <source>
        <strain evidence="1">MT110</strain>
    </source>
</reference>
<keyword evidence="2" id="KW-1185">Reference proteome</keyword>
<name>A0ACD1ABP5_9FIRM</name>
<evidence type="ECO:0000313" key="2">
    <source>
        <dbReference type="Proteomes" id="UP000594014"/>
    </source>
</evidence>
<sequence length="540" mass="59724">MAKRIGAIVMALVVTLSFQAAACQKDGVVYAEEKKEISIIIDGTALIFSGDDGMGIPFIDNAGRVQVPIRKALEKIGATVSFETDPGSGERNILISKDKSVIKLIAEDQIMRVNKDTLYQLDAAPHIIEGRTYMPIRAVSEVLGYSVSWDGAAKTVRIEENQDTPLPQPAITPVGQFELPQYKVKEGDKPEIIVNHGYIYYLGENNDIMQTSFADLTKTKTIYHSMGWINNLFNDENGVARLYFHTEGASMGTPHQFALNPDGSLRELNGSREYAGEVYSTGGKTFAFRELKMGQDSRLEMKAEDGTYVNLGGRENYYDYKSEMDGYSGRPGVYLAGDELYLLAQPFSGDAGKAVYRVNIKTDEAVRITDQASGLQIEGNYLYYNTDKEIMKRNLQDGTEVSLYNFNNSATNFASDFAVLNGKLYLSDRNRMFITAGGEGIAASSSEGTAASIPAESPIIFCSNMALRGDKGEQYLICDIGKNPAKENGVASQWMWVYDKNGKLIMEREGDIRLNSVSIEGDNICYYNNTTNRINVEKLK</sequence>
<organism evidence="1 2">
    <name type="scientific">Anoxybacterium hadale</name>
    <dbReference type="NCBI Taxonomy" id="3408580"/>
    <lineage>
        <taxon>Bacteria</taxon>
        <taxon>Bacillati</taxon>
        <taxon>Bacillota</taxon>
        <taxon>Clostridia</taxon>
        <taxon>Peptostreptococcales</taxon>
        <taxon>Anaerovoracaceae</taxon>
        <taxon>Anoxybacterium</taxon>
    </lineage>
</organism>
<evidence type="ECO:0000313" key="1">
    <source>
        <dbReference type="EMBL" id="QOX63799.1"/>
    </source>
</evidence>
<proteinExistence type="predicted"/>
<protein>
    <submittedName>
        <fullName evidence="1">Copper amine oxidase N-terminal domain-containing protein</fullName>
    </submittedName>
</protein>
<gene>
    <name evidence="1" type="ORF">FRZ06_10795</name>
</gene>
<dbReference type="Proteomes" id="UP000594014">
    <property type="component" value="Chromosome"/>
</dbReference>